<evidence type="ECO:0000259" key="5">
    <source>
        <dbReference type="PROSITE" id="PS51006"/>
    </source>
</evidence>
<keyword evidence="7" id="KW-1185">Reference proteome</keyword>
<dbReference type="RefSeq" id="WP_263570127.1">
    <property type="nucleotide sequence ID" value="NZ_JAJIRN010000002.1"/>
</dbReference>
<accession>A0ABT2YB29</accession>
<evidence type="ECO:0000256" key="3">
    <source>
        <dbReference type="ARBA" id="ARBA00023115"/>
    </source>
</evidence>
<dbReference type="InterPro" id="IPR029063">
    <property type="entry name" value="SAM-dependent_MTases_sf"/>
</dbReference>
<dbReference type="InterPro" id="IPR030374">
    <property type="entry name" value="PABS"/>
</dbReference>
<evidence type="ECO:0000313" key="6">
    <source>
        <dbReference type="EMBL" id="MCV2367511.1"/>
    </source>
</evidence>
<dbReference type="PROSITE" id="PS51006">
    <property type="entry name" value="PABS_2"/>
    <property type="match status" value="1"/>
</dbReference>
<keyword evidence="3 4" id="KW-0620">Polyamine biosynthesis</keyword>
<dbReference type="NCBIfam" id="NF037959">
    <property type="entry name" value="MFS_SpdSyn"/>
    <property type="match status" value="1"/>
</dbReference>
<comment type="caution">
    <text evidence="6">The sequence shown here is derived from an EMBL/GenBank/DDBJ whole genome shotgun (WGS) entry which is preliminary data.</text>
</comment>
<evidence type="ECO:0000313" key="7">
    <source>
        <dbReference type="Proteomes" id="UP001209701"/>
    </source>
</evidence>
<evidence type="ECO:0000256" key="4">
    <source>
        <dbReference type="PROSITE-ProRule" id="PRU00354"/>
    </source>
</evidence>
<sequence>MSHFLNKAGRWLLQRVARPAPSTDRIGSAQLADLLLQHQGRPFVFDEGNLRFMYFNQRAIQSAMKLDAPNELLCGYTVAMMAFLWVKPAPKRILMVGLGGGSLLKFCRSLLPDSHITVLEIDADVIALRDQFMIPVDDERLSIIHCDAIDYLNAQPLQVDALLLDGFDAVGMVEELATSEFFAACHQALSPDGVLVVNMWGKRRQLAAALQRLRARFDARVWCCRSPDSYNLIAFALRDGCAGFEPASLAELPAMNAAMTASLTQLLGNMQDSRAICAASSGSAVRELDALTEAIAAMMTPDPGLPRNDAEWSVAHR</sequence>
<protein>
    <submittedName>
        <fullName evidence="6">Fused MFS/spermidine synthase</fullName>
    </submittedName>
</protein>
<proteinExistence type="inferred from homology"/>
<dbReference type="CDD" id="cd02440">
    <property type="entry name" value="AdoMet_MTases"/>
    <property type="match status" value="1"/>
</dbReference>
<dbReference type="EMBL" id="JAJIRN010000002">
    <property type="protein sequence ID" value="MCV2367511.1"/>
    <property type="molecule type" value="Genomic_DNA"/>
</dbReference>
<name>A0ABT2YB29_9BURK</name>
<feature type="domain" description="PABS" evidence="5">
    <location>
        <begin position="9"/>
        <end position="249"/>
    </location>
</feature>
<comment type="similarity">
    <text evidence="1">Belongs to the spermidine/spermine synthase family.</text>
</comment>
<evidence type="ECO:0000256" key="1">
    <source>
        <dbReference type="ARBA" id="ARBA00007867"/>
    </source>
</evidence>
<dbReference type="PANTHER" id="PTHR43317">
    <property type="entry name" value="THERMOSPERMINE SYNTHASE ACAULIS5"/>
    <property type="match status" value="1"/>
</dbReference>
<feature type="active site" description="Proton acceptor" evidence="4">
    <location>
        <position position="165"/>
    </location>
</feature>
<organism evidence="6 7">
    <name type="scientific">Roseateles oligotrophus</name>
    <dbReference type="NCBI Taxonomy" id="1769250"/>
    <lineage>
        <taxon>Bacteria</taxon>
        <taxon>Pseudomonadati</taxon>
        <taxon>Pseudomonadota</taxon>
        <taxon>Betaproteobacteria</taxon>
        <taxon>Burkholderiales</taxon>
        <taxon>Sphaerotilaceae</taxon>
        <taxon>Roseateles</taxon>
    </lineage>
</organism>
<dbReference type="Pfam" id="PF01564">
    <property type="entry name" value="Spermine_synth"/>
    <property type="match status" value="1"/>
</dbReference>
<evidence type="ECO:0000256" key="2">
    <source>
        <dbReference type="ARBA" id="ARBA00022679"/>
    </source>
</evidence>
<keyword evidence="2 4" id="KW-0808">Transferase</keyword>
<dbReference type="PANTHER" id="PTHR43317:SF1">
    <property type="entry name" value="THERMOSPERMINE SYNTHASE ACAULIS5"/>
    <property type="match status" value="1"/>
</dbReference>
<dbReference type="Proteomes" id="UP001209701">
    <property type="component" value="Unassembled WGS sequence"/>
</dbReference>
<reference evidence="6 7" key="1">
    <citation type="submission" date="2021-11" db="EMBL/GenBank/DDBJ databases">
        <authorList>
            <person name="Liang Q."/>
            <person name="Mou H."/>
            <person name="Liu Z."/>
        </authorList>
    </citation>
    <scope>NUCLEOTIDE SEQUENCE [LARGE SCALE GENOMIC DNA]</scope>
    <source>
        <strain evidence="6 7">CHU3</strain>
    </source>
</reference>
<dbReference type="Gene3D" id="3.40.50.150">
    <property type="entry name" value="Vaccinia Virus protein VP39"/>
    <property type="match status" value="1"/>
</dbReference>
<dbReference type="SUPFAM" id="SSF53335">
    <property type="entry name" value="S-adenosyl-L-methionine-dependent methyltransferases"/>
    <property type="match status" value="1"/>
</dbReference>
<gene>
    <name evidence="6" type="ORF">LNV07_05325</name>
</gene>